<dbReference type="InterPro" id="IPR012838">
    <property type="entry name" value="PFL1_activating"/>
</dbReference>
<evidence type="ECO:0000256" key="4">
    <source>
        <dbReference type="ARBA" id="ARBA00022723"/>
    </source>
</evidence>
<evidence type="ECO:0000256" key="2">
    <source>
        <dbReference type="ARBA" id="ARBA00022485"/>
    </source>
</evidence>
<protein>
    <recommendedName>
        <fullName evidence="8">Pyruvate formate-lyase-activating enzyme</fullName>
        <ecNumber evidence="8">1.97.1.4</ecNumber>
    </recommendedName>
</protein>
<dbReference type="SFLD" id="SFLDG01066">
    <property type="entry name" value="organic_radical-activating_enz"/>
    <property type="match status" value="1"/>
</dbReference>
<keyword evidence="8" id="KW-0963">Cytoplasm</keyword>
<keyword evidence="4 8" id="KW-0479">Metal-binding</keyword>
<dbReference type="EMBL" id="BSDY01000018">
    <property type="protein sequence ID" value="GLI57461.1"/>
    <property type="molecule type" value="Genomic_DNA"/>
</dbReference>
<keyword evidence="3 8" id="KW-0949">S-adenosyl-L-methionine</keyword>
<evidence type="ECO:0000256" key="8">
    <source>
        <dbReference type="RuleBase" id="RU362053"/>
    </source>
</evidence>
<evidence type="ECO:0000256" key="7">
    <source>
        <dbReference type="ARBA" id="ARBA00023014"/>
    </source>
</evidence>
<comment type="cofactor">
    <cofactor evidence="8">
        <name>[4Fe-4S] cluster</name>
        <dbReference type="ChEBI" id="CHEBI:49883"/>
    </cofactor>
    <text evidence="8">Binds 1 [4Fe-4S] cluster. The cluster is coordinated with 3 cysteines and an exchangeable S-adenosyl-L-methionine.</text>
</comment>
<comment type="similarity">
    <text evidence="1 8">Belongs to the organic radical-activating enzymes family.</text>
</comment>
<dbReference type="SFLD" id="SFLDG01067">
    <property type="entry name" value="SPASM/twitch_domain_containing"/>
    <property type="match status" value="1"/>
</dbReference>
<keyword evidence="2 8" id="KW-0004">4Fe-4S</keyword>
<dbReference type="Proteomes" id="UP001144471">
    <property type="component" value="Unassembled WGS sequence"/>
</dbReference>
<dbReference type="RefSeq" id="WP_281837092.1">
    <property type="nucleotide sequence ID" value="NZ_BSDY01000018.1"/>
</dbReference>
<keyword evidence="7 8" id="KW-0411">Iron-sulfur</keyword>
<comment type="function">
    <text evidence="8">Activation of pyruvate formate-lyase under anaerobic conditions by generation of an organic free radical, using S-adenosylmethionine and reduced flavodoxin as cosubstrates to produce 5'-deoxy-adenosine.</text>
</comment>
<evidence type="ECO:0000259" key="9">
    <source>
        <dbReference type="PROSITE" id="PS51918"/>
    </source>
</evidence>
<dbReference type="CDD" id="cd01335">
    <property type="entry name" value="Radical_SAM"/>
    <property type="match status" value="1"/>
</dbReference>
<evidence type="ECO:0000256" key="5">
    <source>
        <dbReference type="ARBA" id="ARBA00023002"/>
    </source>
</evidence>
<evidence type="ECO:0000256" key="1">
    <source>
        <dbReference type="ARBA" id="ARBA00009777"/>
    </source>
</evidence>
<feature type="domain" description="Radical SAM core" evidence="9">
    <location>
        <begin position="17"/>
        <end position="239"/>
    </location>
</feature>
<dbReference type="InterPro" id="IPR034457">
    <property type="entry name" value="Organic_radical-activating"/>
</dbReference>
<evidence type="ECO:0000256" key="3">
    <source>
        <dbReference type="ARBA" id="ARBA00022691"/>
    </source>
</evidence>
<dbReference type="GO" id="GO:0005737">
    <property type="term" value="C:cytoplasm"/>
    <property type="evidence" value="ECO:0007669"/>
    <property type="project" value="UniProtKB-SubCell"/>
</dbReference>
<dbReference type="EC" id="1.97.1.4" evidence="8"/>
<dbReference type="NCBIfam" id="TIGR02493">
    <property type="entry name" value="PFLA"/>
    <property type="match status" value="1"/>
</dbReference>
<comment type="subcellular location">
    <subcellularLocation>
        <location evidence="8">Cytoplasm</location>
    </subcellularLocation>
</comment>
<accession>A0A9W6GP92</accession>
<dbReference type="InterPro" id="IPR058240">
    <property type="entry name" value="rSAM_sf"/>
</dbReference>
<dbReference type="SMART" id="SM00729">
    <property type="entry name" value="Elp3"/>
    <property type="match status" value="1"/>
</dbReference>
<name>A0A9W6GP92_9FUSO</name>
<sequence length="244" mass="27769">MGKIKGKLHSYESCGTVDGPGLRYVVFTQGCPLRCKYCHNPDTWKMADATYEESAEFVFKEIARYKPFFRNGGGMTMTGGEPLMQPKFAREVFKLCQEDGIHTAVDTSGFYLNDEVKETLKYVDLVLLDLKCMDPEIYKDLTKVDLEPTLKFAKYLAEIGKPVWVRHVLVPGITDRDDLLEKLADFMATLGNIEKVEILPYHSLGEYKWEEMGMDYELKGVEAPTQERVENAKKIIGSRGLSVR</sequence>
<dbReference type="InterPro" id="IPR001989">
    <property type="entry name" value="Radical_activat_CS"/>
</dbReference>
<evidence type="ECO:0000313" key="11">
    <source>
        <dbReference type="Proteomes" id="UP001144471"/>
    </source>
</evidence>
<gene>
    <name evidence="10" type="ORF">PM10SUCC1_29750</name>
</gene>
<dbReference type="GO" id="GO:0043365">
    <property type="term" value="F:[formate-C-acetyltransferase]-activating enzyme activity"/>
    <property type="evidence" value="ECO:0007669"/>
    <property type="project" value="UniProtKB-UniRule"/>
</dbReference>
<dbReference type="SUPFAM" id="SSF102114">
    <property type="entry name" value="Radical SAM enzymes"/>
    <property type="match status" value="1"/>
</dbReference>
<dbReference type="PANTHER" id="PTHR30352">
    <property type="entry name" value="PYRUVATE FORMATE-LYASE-ACTIVATING ENZYME"/>
    <property type="match status" value="1"/>
</dbReference>
<dbReference type="Pfam" id="PF04055">
    <property type="entry name" value="Radical_SAM"/>
    <property type="match status" value="1"/>
</dbReference>
<keyword evidence="5 8" id="KW-0560">Oxidoreductase</keyword>
<evidence type="ECO:0000256" key="6">
    <source>
        <dbReference type="ARBA" id="ARBA00023004"/>
    </source>
</evidence>
<dbReference type="InterPro" id="IPR013785">
    <property type="entry name" value="Aldolase_TIM"/>
</dbReference>
<comment type="caution">
    <text evidence="10">The sequence shown here is derived from an EMBL/GenBank/DDBJ whole genome shotgun (WGS) entry which is preliminary data.</text>
</comment>
<dbReference type="PANTHER" id="PTHR30352:SF5">
    <property type="entry name" value="PYRUVATE FORMATE-LYASE 1-ACTIVATING ENZYME"/>
    <property type="match status" value="1"/>
</dbReference>
<dbReference type="GO" id="GO:0051539">
    <property type="term" value="F:4 iron, 4 sulfur cluster binding"/>
    <property type="evidence" value="ECO:0007669"/>
    <property type="project" value="UniProtKB-UniRule"/>
</dbReference>
<dbReference type="Gene3D" id="3.20.20.70">
    <property type="entry name" value="Aldolase class I"/>
    <property type="match status" value="1"/>
</dbReference>
<dbReference type="InterPro" id="IPR007197">
    <property type="entry name" value="rSAM"/>
</dbReference>
<organism evidence="10 11">
    <name type="scientific">Propionigenium maris DSM 9537</name>
    <dbReference type="NCBI Taxonomy" id="1123000"/>
    <lineage>
        <taxon>Bacteria</taxon>
        <taxon>Fusobacteriati</taxon>
        <taxon>Fusobacteriota</taxon>
        <taxon>Fusobacteriia</taxon>
        <taxon>Fusobacteriales</taxon>
        <taxon>Fusobacteriaceae</taxon>
        <taxon>Propionigenium</taxon>
    </lineage>
</organism>
<proteinExistence type="inferred from homology"/>
<dbReference type="GO" id="GO:0046872">
    <property type="term" value="F:metal ion binding"/>
    <property type="evidence" value="ECO:0007669"/>
    <property type="project" value="UniProtKB-UniRule"/>
</dbReference>
<dbReference type="AlphaFoldDB" id="A0A9W6GP92"/>
<dbReference type="PROSITE" id="PS01087">
    <property type="entry name" value="RADICAL_ACTIVATING"/>
    <property type="match status" value="1"/>
</dbReference>
<keyword evidence="11" id="KW-1185">Reference proteome</keyword>
<comment type="catalytic activity">
    <reaction evidence="8">
        <text>glycyl-[formate C-acetyltransferase] + reduced [flavodoxin] + S-adenosyl-L-methionine = glycin-2-yl radical-[formate C-acetyltransferase] + semiquinone [flavodoxin] + 5'-deoxyadenosine + L-methionine + H(+)</text>
        <dbReference type="Rhea" id="RHEA:19225"/>
        <dbReference type="Rhea" id="RHEA-COMP:10622"/>
        <dbReference type="Rhea" id="RHEA-COMP:12190"/>
        <dbReference type="Rhea" id="RHEA-COMP:12191"/>
        <dbReference type="Rhea" id="RHEA-COMP:14480"/>
        <dbReference type="ChEBI" id="CHEBI:15378"/>
        <dbReference type="ChEBI" id="CHEBI:17319"/>
        <dbReference type="ChEBI" id="CHEBI:29947"/>
        <dbReference type="ChEBI" id="CHEBI:32722"/>
        <dbReference type="ChEBI" id="CHEBI:57618"/>
        <dbReference type="ChEBI" id="CHEBI:57844"/>
        <dbReference type="ChEBI" id="CHEBI:59789"/>
        <dbReference type="ChEBI" id="CHEBI:140311"/>
        <dbReference type="EC" id="1.97.1.4"/>
    </reaction>
</comment>
<keyword evidence="6 8" id="KW-0408">Iron</keyword>
<dbReference type="InterPro" id="IPR006638">
    <property type="entry name" value="Elp3/MiaA/NifB-like_rSAM"/>
</dbReference>
<dbReference type="SFLD" id="SFLDS00029">
    <property type="entry name" value="Radical_SAM"/>
    <property type="match status" value="1"/>
</dbReference>
<dbReference type="PROSITE" id="PS51918">
    <property type="entry name" value="RADICAL_SAM"/>
    <property type="match status" value="1"/>
</dbReference>
<evidence type="ECO:0000313" key="10">
    <source>
        <dbReference type="EMBL" id="GLI57461.1"/>
    </source>
</evidence>
<reference evidence="10" key="1">
    <citation type="submission" date="2022-12" db="EMBL/GenBank/DDBJ databases">
        <title>Reference genome sequencing for broad-spectrum identification of bacterial and archaeal isolates by mass spectrometry.</title>
        <authorList>
            <person name="Sekiguchi Y."/>
            <person name="Tourlousse D.M."/>
        </authorList>
    </citation>
    <scope>NUCLEOTIDE SEQUENCE</scope>
    <source>
        <strain evidence="10">10succ1</strain>
    </source>
</reference>
<keyword evidence="10" id="KW-0670">Pyruvate</keyword>